<proteinExistence type="predicted"/>
<reference evidence="2" key="1">
    <citation type="submission" date="2020-03" db="EMBL/GenBank/DDBJ databases">
        <title>A mixture of massive structural variations and highly conserved coding sequences in Ustilaginoidea virens genome.</title>
        <authorList>
            <person name="Zhang K."/>
            <person name="Zhao Z."/>
            <person name="Zhang Z."/>
            <person name="Li Y."/>
            <person name="Hsiang T."/>
            <person name="Sun W."/>
        </authorList>
    </citation>
    <scope>NUCLEOTIDE SEQUENCE</scope>
    <source>
        <strain evidence="2">UV-8b</strain>
    </source>
</reference>
<dbReference type="Proteomes" id="UP000027002">
    <property type="component" value="Chromosome 1"/>
</dbReference>
<dbReference type="AlphaFoldDB" id="A0A8E5HKV5"/>
<feature type="region of interest" description="Disordered" evidence="1">
    <location>
        <begin position="1"/>
        <end position="20"/>
    </location>
</feature>
<keyword evidence="3" id="KW-1185">Reference proteome</keyword>
<feature type="region of interest" description="Disordered" evidence="1">
    <location>
        <begin position="68"/>
        <end position="115"/>
    </location>
</feature>
<evidence type="ECO:0000313" key="2">
    <source>
        <dbReference type="EMBL" id="QUC17344.1"/>
    </source>
</evidence>
<gene>
    <name evidence="2" type="ORF">UV8b_01585</name>
</gene>
<name>A0A8E5HKV5_USTVR</name>
<evidence type="ECO:0000313" key="3">
    <source>
        <dbReference type="Proteomes" id="UP000027002"/>
    </source>
</evidence>
<dbReference type="KEGG" id="uvi:66062363"/>
<dbReference type="GeneID" id="66062363"/>
<accession>A0A8E5HKV5</accession>
<protein>
    <submittedName>
        <fullName evidence="2">Uncharacterized protein</fullName>
    </submittedName>
</protein>
<dbReference type="RefSeq" id="XP_042995017.1">
    <property type="nucleotide sequence ID" value="XM_043139083.1"/>
</dbReference>
<dbReference type="EMBL" id="CP072753">
    <property type="protein sequence ID" value="QUC17344.1"/>
    <property type="molecule type" value="Genomic_DNA"/>
</dbReference>
<evidence type="ECO:0000256" key="1">
    <source>
        <dbReference type="SAM" id="MobiDB-lite"/>
    </source>
</evidence>
<organism evidence="2 3">
    <name type="scientific">Ustilaginoidea virens</name>
    <name type="common">Rice false smut fungus</name>
    <name type="synonym">Villosiclava virens</name>
    <dbReference type="NCBI Taxonomy" id="1159556"/>
    <lineage>
        <taxon>Eukaryota</taxon>
        <taxon>Fungi</taxon>
        <taxon>Dikarya</taxon>
        <taxon>Ascomycota</taxon>
        <taxon>Pezizomycotina</taxon>
        <taxon>Sordariomycetes</taxon>
        <taxon>Hypocreomycetidae</taxon>
        <taxon>Hypocreales</taxon>
        <taxon>Clavicipitaceae</taxon>
        <taxon>Ustilaginoidea</taxon>
    </lineage>
</organism>
<sequence length="115" mass="11934">MIGRQRGGRGVADDSDSGGCAGILFHRRRAAENVGTKDWTPVGSCRAEQTSGALEIVPLELVVVFSARRRRPRSPSPPCCAVPSLARAGAGAGAGDPGPWTRHGKTVGSSVVRTE</sequence>